<evidence type="ECO:0000259" key="7">
    <source>
        <dbReference type="PROSITE" id="PS50106"/>
    </source>
</evidence>
<dbReference type="Proteomes" id="UP000034246">
    <property type="component" value="Unassembled WGS sequence"/>
</dbReference>
<dbReference type="STRING" id="1618550.UT39_C0001G0012"/>
<dbReference type="Pfam" id="PF03572">
    <property type="entry name" value="Peptidase_S41"/>
    <property type="match status" value="1"/>
</dbReference>
<proteinExistence type="inferred from homology"/>
<evidence type="ECO:0000256" key="3">
    <source>
        <dbReference type="ARBA" id="ARBA00022801"/>
    </source>
</evidence>
<dbReference type="GO" id="GO:0030288">
    <property type="term" value="C:outer membrane-bounded periplasmic space"/>
    <property type="evidence" value="ECO:0007669"/>
    <property type="project" value="TreeGrafter"/>
</dbReference>
<keyword evidence="6" id="KW-0472">Membrane</keyword>
<dbReference type="EMBL" id="LBWP01000001">
    <property type="protein sequence ID" value="KKR11957.1"/>
    <property type="molecule type" value="Genomic_DNA"/>
</dbReference>
<feature type="domain" description="PDZ" evidence="7">
    <location>
        <begin position="117"/>
        <end position="206"/>
    </location>
</feature>
<dbReference type="InterPro" id="IPR036034">
    <property type="entry name" value="PDZ_sf"/>
</dbReference>
<dbReference type="InterPro" id="IPR029045">
    <property type="entry name" value="ClpP/crotonase-like_dom_sf"/>
</dbReference>
<evidence type="ECO:0000256" key="6">
    <source>
        <dbReference type="SAM" id="Phobius"/>
    </source>
</evidence>
<comment type="similarity">
    <text evidence="1 5">Belongs to the peptidase S41A family.</text>
</comment>
<dbReference type="CDD" id="cd06782">
    <property type="entry name" value="cpPDZ_CPP-like"/>
    <property type="match status" value="1"/>
</dbReference>
<dbReference type="SUPFAM" id="SSF52096">
    <property type="entry name" value="ClpP/crotonase"/>
    <property type="match status" value="1"/>
</dbReference>
<accession>A0A0G0RE63</accession>
<dbReference type="GO" id="GO:0004175">
    <property type="term" value="F:endopeptidase activity"/>
    <property type="evidence" value="ECO:0007669"/>
    <property type="project" value="TreeGrafter"/>
</dbReference>
<dbReference type="Gene3D" id="2.30.42.10">
    <property type="match status" value="1"/>
</dbReference>
<keyword evidence="3 5" id="KW-0378">Hydrolase</keyword>
<dbReference type="GO" id="GO:0006508">
    <property type="term" value="P:proteolysis"/>
    <property type="evidence" value="ECO:0007669"/>
    <property type="project" value="UniProtKB-KW"/>
</dbReference>
<dbReference type="AlphaFoldDB" id="A0A0G0RE63"/>
<dbReference type="PANTHER" id="PTHR32060:SF30">
    <property type="entry name" value="CARBOXY-TERMINAL PROCESSING PROTEASE CTPA"/>
    <property type="match status" value="1"/>
</dbReference>
<evidence type="ECO:0000256" key="4">
    <source>
        <dbReference type="ARBA" id="ARBA00022825"/>
    </source>
</evidence>
<dbReference type="InterPro" id="IPR004447">
    <property type="entry name" value="Peptidase_S41A"/>
</dbReference>
<name>A0A0G0RE63_9BACT</name>
<evidence type="ECO:0000256" key="5">
    <source>
        <dbReference type="RuleBase" id="RU004404"/>
    </source>
</evidence>
<dbReference type="InterPro" id="IPR001478">
    <property type="entry name" value="PDZ"/>
</dbReference>
<keyword evidence="2 5" id="KW-0645">Protease</keyword>
<keyword evidence="6" id="KW-0812">Transmembrane</keyword>
<dbReference type="NCBIfam" id="TIGR00225">
    <property type="entry name" value="prc"/>
    <property type="match status" value="1"/>
</dbReference>
<keyword evidence="6" id="KW-1133">Transmembrane helix</keyword>
<feature type="transmembrane region" description="Helical" evidence="6">
    <location>
        <begin position="20"/>
        <end position="39"/>
    </location>
</feature>
<protein>
    <submittedName>
        <fullName evidence="8">Carboxyl-terminal protease</fullName>
    </submittedName>
</protein>
<evidence type="ECO:0000313" key="8">
    <source>
        <dbReference type="EMBL" id="KKR11957.1"/>
    </source>
</evidence>
<dbReference type="SMART" id="SM00245">
    <property type="entry name" value="TSPc"/>
    <property type="match status" value="1"/>
</dbReference>
<dbReference type="GO" id="GO:0008236">
    <property type="term" value="F:serine-type peptidase activity"/>
    <property type="evidence" value="ECO:0007669"/>
    <property type="project" value="UniProtKB-KW"/>
</dbReference>
<dbReference type="PATRIC" id="fig|1618550.3.peg.13"/>
<dbReference type="Gene3D" id="3.30.750.44">
    <property type="match status" value="1"/>
</dbReference>
<dbReference type="Gene3D" id="3.90.226.10">
    <property type="entry name" value="2-enoyl-CoA Hydratase, Chain A, domain 1"/>
    <property type="match status" value="1"/>
</dbReference>
<reference evidence="8 9" key="1">
    <citation type="journal article" date="2015" name="Nature">
        <title>rRNA introns, odd ribosomes, and small enigmatic genomes across a large radiation of phyla.</title>
        <authorList>
            <person name="Brown C.T."/>
            <person name="Hug L.A."/>
            <person name="Thomas B.C."/>
            <person name="Sharon I."/>
            <person name="Castelle C.J."/>
            <person name="Singh A."/>
            <person name="Wilkins M.J."/>
            <person name="Williams K.H."/>
            <person name="Banfield J.F."/>
        </authorList>
    </citation>
    <scope>NUCLEOTIDE SEQUENCE [LARGE SCALE GENOMIC DNA]</scope>
</reference>
<dbReference type="Pfam" id="PF22694">
    <property type="entry name" value="CtpB_N-like"/>
    <property type="match status" value="1"/>
</dbReference>
<evidence type="ECO:0000256" key="1">
    <source>
        <dbReference type="ARBA" id="ARBA00009179"/>
    </source>
</evidence>
<comment type="caution">
    <text evidence="8">The sequence shown here is derived from an EMBL/GenBank/DDBJ whole genome shotgun (WGS) entry which is preliminary data.</text>
</comment>
<organism evidence="8 9">
    <name type="scientific">Candidatus Woesebacteria bacterium GW2011_GWA1_39_21</name>
    <dbReference type="NCBI Taxonomy" id="1618550"/>
    <lineage>
        <taxon>Bacteria</taxon>
        <taxon>Candidatus Woeseibacteriota</taxon>
    </lineage>
</organism>
<evidence type="ECO:0000256" key="2">
    <source>
        <dbReference type="ARBA" id="ARBA00022670"/>
    </source>
</evidence>
<dbReference type="GO" id="GO:0007165">
    <property type="term" value="P:signal transduction"/>
    <property type="evidence" value="ECO:0007669"/>
    <property type="project" value="TreeGrafter"/>
</dbReference>
<gene>
    <name evidence="8" type="ORF">UT39_C0001G0012</name>
</gene>
<dbReference type="PANTHER" id="PTHR32060">
    <property type="entry name" value="TAIL-SPECIFIC PROTEASE"/>
    <property type="match status" value="1"/>
</dbReference>
<dbReference type="PROSITE" id="PS50106">
    <property type="entry name" value="PDZ"/>
    <property type="match status" value="1"/>
</dbReference>
<dbReference type="InterPro" id="IPR005151">
    <property type="entry name" value="Tail-specific_protease"/>
</dbReference>
<evidence type="ECO:0000313" key="9">
    <source>
        <dbReference type="Proteomes" id="UP000034246"/>
    </source>
</evidence>
<dbReference type="SUPFAM" id="SSF50156">
    <property type="entry name" value="PDZ domain-like"/>
    <property type="match status" value="1"/>
</dbReference>
<dbReference type="InterPro" id="IPR055210">
    <property type="entry name" value="CtpA/B_N"/>
</dbReference>
<keyword evidence="4 5" id="KW-0720">Serine protease</keyword>
<sequence length="420" mass="46309">MENNEEVKKLPFSLKSVRNILLIIFGGSLIFAGGYYLGLRKFYVETNGYPKVHIERTLPQTKEDLDFNLFWKVWDMLSDKYYDKNKLVPAKMVYGAIKGMVSSLGDPYTVFLPPAENKIVQEDLKGSFDGVGIQLGYRNDWLTVIAPVSGSPADKKGVKAGDIVYGIRDLVKNVDVKNTQGLTVQEAVSFIRGVKGTSVFLTLVREGVQKPLEVELVRDTLDVPSVAVDYVGEDGKTAHITLTKFSADTETEWNSAITDLLTHDFNGIVLDLRNNPGGYMKGAIDLGADFMDQGKVVVVEQTAKDKTEYKIEKLGRLKNRKLVVLINGGSASASEILSGALRDNNKTPLVGEKSFGKGTIQEPEEIENGVGLHITIAKWLTPKGNWVNEVGLKPDYEVSDNSDTTQDEQLEKAISVLQSL</sequence>
<dbReference type="CDD" id="cd07560">
    <property type="entry name" value="Peptidase_S41_CPP"/>
    <property type="match status" value="1"/>
</dbReference>